<protein>
    <submittedName>
        <fullName evidence="2">Uncharacterized protein</fullName>
    </submittedName>
</protein>
<name>A0A2H0UC66_9BACT</name>
<keyword evidence="1" id="KW-0732">Signal</keyword>
<dbReference type="EMBL" id="PFBK01000003">
    <property type="protein sequence ID" value="PIR83991.1"/>
    <property type="molecule type" value="Genomic_DNA"/>
</dbReference>
<dbReference type="AlphaFoldDB" id="A0A2H0UC66"/>
<reference evidence="3" key="1">
    <citation type="submission" date="2017-09" db="EMBL/GenBank/DDBJ databases">
        <title>Depth-based differentiation of microbial function through sediment-hosted aquifers and enrichment of novel symbionts in the deep terrestrial subsurface.</title>
        <authorList>
            <person name="Probst A.J."/>
            <person name="Ladd B."/>
            <person name="Jarett J.K."/>
            <person name="Geller-Mcgrath D.E."/>
            <person name="Sieber C.M.K."/>
            <person name="Emerson J.B."/>
            <person name="Anantharaman K."/>
            <person name="Thomas B.C."/>
            <person name="Malmstrom R."/>
            <person name="Stieglmeier M."/>
            <person name="Klingl A."/>
            <person name="Woyke T."/>
            <person name="Ryan C.M."/>
            <person name="Banfield J.F."/>
        </authorList>
    </citation>
    <scope>NUCLEOTIDE SEQUENCE [LARGE SCALE GENOMIC DNA]</scope>
</reference>
<gene>
    <name evidence="2" type="ORF">COU18_01115</name>
</gene>
<evidence type="ECO:0000313" key="2">
    <source>
        <dbReference type="EMBL" id="PIR83991.1"/>
    </source>
</evidence>
<evidence type="ECO:0000313" key="3">
    <source>
        <dbReference type="Proteomes" id="UP000231192"/>
    </source>
</evidence>
<proteinExistence type="predicted"/>
<sequence>MRKLTSLLAFSILSMPLFAAALEMDLENNFPFSGLDTFISGVVSNTIATSSSGGIVAPGAAVSGDASASAQVRTIMHSGSGGTFYKTEIRTESDDVVHTETIQKALPIGRSEIHFATSSTDVNVRVQMVTESDFRETTSGLPSLFKKSVPKKNTQVLWGNENLQFESDFSGTQANVFSSFWLRARTFFGFF</sequence>
<comment type="caution">
    <text evidence="2">The sequence shown here is derived from an EMBL/GenBank/DDBJ whole genome shotgun (WGS) entry which is preliminary data.</text>
</comment>
<organism evidence="2 3">
    <name type="scientific">Candidatus Kaiserbacteria bacterium CG10_big_fil_rev_8_21_14_0_10_51_14</name>
    <dbReference type="NCBI Taxonomy" id="1974610"/>
    <lineage>
        <taxon>Bacteria</taxon>
        <taxon>Candidatus Kaiseribacteriota</taxon>
    </lineage>
</organism>
<accession>A0A2H0UC66</accession>
<evidence type="ECO:0000256" key="1">
    <source>
        <dbReference type="SAM" id="SignalP"/>
    </source>
</evidence>
<feature type="chain" id="PRO_5013574355" evidence="1">
    <location>
        <begin position="20"/>
        <end position="191"/>
    </location>
</feature>
<dbReference type="Proteomes" id="UP000231192">
    <property type="component" value="Unassembled WGS sequence"/>
</dbReference>
<feature type="signal peptide" evidence="1">
    <location>
        <begin position="1"/>
        <end position="19"/>
    </location>
</feature>